<feature type="compositionally biased region" description="Low complexity" evidence="2">
    <location>
        <begin position="1117"/>
        <end position="1130"/>
    </location>
</feature>
<feature type="compositionally biased region" description="Acidic residues" evidence="2">
    <location>
        <begin position="1526"/>
        <end position="1535"/>
    </location>
</feature>
<feature type="compositionally biased region" description="Polar residues" evidence="2">
    <location>
        <begin position="380"/>
        <end position="391"/>
    </location>
</feature>
<dbReference type="InterPro" id="IPR017893">
    <property type="entry name" value="DBB_domain"/>
</dbReference>
<keyword evidence="5" id="KW-1185">Reference proteome</keyword>
<feature type="compositionally biased region" description="Basic and acidic residues" evidence="2">
    <location>
        <begin position="1009"/>
        <end position="1031"/>
    </location>
</feature>
<feature type="compositionally biased region" description="Low complexity" evidence="2">
    <location>
        <begin position="1066"/>
        <end position="1094"/>
    </location>
</feature>
<dbReference type="GO" id="GO:0005104">
    <property type="term" value="F:fibroblast growth factor receptor binding"/>
    <property type="evidence" value="ECO:0007669"/>
    <property type="project" value="TreeGrafter"/>
</dbReference>
<feature type="compositionally biased region" description="Polar residues" evidence="2">
    <location>
        <begin position="992"/>
        <end position="1003"/>
    </location>
</feature>
<evidence type="ECO:0000256" key="2">
    <source>
        <dbReference type="SAM" id="MobiDB-lite"/>
    </source>
</evidence>
<dbReference type="Proteomes" id="UP000479190">
    <property type="component" value="Unassembled WGS sequence"/>
</dbReference>
<feature type="compositionally biased region" description="Low complexity" evidence="2">
    <location>
        <begin position="1156"/>
        <end position="1175"/>
    </location>
</feature>
<keyword evidence="1" id="KW-0175">Coiled coil</keyword>
<sequence length="1624" mass="178595">MRGRSRAQTFRPWSDAQCLSCDTHIKHFTAAPARARELGTRVRVHPILFYICPRAIMHILYTCINNPSYFSLRNSDSGSRTFGSLFRRSNKKSSSQQQQQQQQQQLEEQPSSLPPTLASSTTSLSSTISTPTSMNNGQIRCTPVMLTGKQHIPSTSHKGNGGNGSNNVSGACQKNMAQSPSSKKSLKNLFRSASLIQDPEKAKKFLNGDPRPEDMAPPSPYLNDRHMFGGGSVSRQTGRRSFGLSSGKKKEFAQNAAAASSTNGGGGASLSSFHSSGYSNGNNNNNSNNANRALVEENDYYSYDRDSECGSEASTLPIDEIEPSRSYYNVPGTLNNLGNNKFSSMSRLKKRQNAALQQRRRRRHSIGTYLDGVDDEGNLKPTTTTTSQNVPDDSVKPATKNGFQLVTRIIYKRPRGHISHGTEHESEALMCVDCLLYAKFTGYGEYNFCGSDCSCESSSRDAVVWRAQIANNAAQAMRFIYADALVYTRACTICIAPSLAITERFRFAVYNMGTRHHHNATSNHGNANARAQYASDNNSSTSNNNTNNNNNSGNSSMDGRDDVVFVSCKDNEAATLWVNYLTACFEQISRQQGRPPFRLFQVSLEDTLTPNVELRIRASRLQIIIVCPVMMERVAERQDQAQQITRQFSSERVLAMMLGVQDAGLQASHRAAFVAYPTWRKFFAKDQDEGFVGQFFGAAVAILGNGAAAANANGPGKQEKIGFSVHPKKVKLGQNRILALLNEPLHPDDTVTVLVDRCGEALEVSHVKRRNPYTLQFSIPERCLDVSMLVGVRISRNGAPLGLRQIKCESRLRELDQILRAHDNPLEFMCQTFGFNPSDKEQLDNWMVHAFQKNVPPHFNLLSNPPGEMTPVKNHASSEDNPTLLHFSARFGLEKLAWQLLECPGADLACEMRNVNDLTPAELAEQSGHARLANQLRGYMQMNEFTNMYSYLKIMSEGDTATNGNGNSSECRRPMNEFLAAQDRHLRARNAKPSSSSSPMNQHRQLKHQRSEEHHQLDSRETSLSRQEDYCMPRPLSEAYSVPPAARPVTRHFPDYATPPPLPQPNSVNNNNNNKASSASLSSSSSVNNYGSNLTIDGSSAEQQHNSIQGSFRSPDSTTSTPTTLTSSPLNGDAASSSFHHNHHHHNRHRLDSDQTSTRSSLARSSSSTSSAGLSKSRESPQDELLEIITDFKNNVFTIAEVERLVENWKNRNDVQQSFKDKQRQLAAMRDEYERIQKRMKDDLKMPTPFDRIRKFFTKGHKKDSKDSTATASSEEASPSKPSESNGNNVNGNNLADRRPVSSLSLHSVSSSSSSGRMSTVSGCSGASLGDSGTHSDTDERRLQHANGDDKASSAGMTNYEIPPAPKPYNGRPHSRLTSTPSRSVVVAGGELDVRPVKSSVPAMDDKEYYIAFPPSGLPVHSFKPNVSSAEEPRTPNCTPVDSVDTVDGPMTGCHPMTMNYANLGPVCSPPLGMCVPPFEYVNVSLPGASNAIWEKPSQQQHQPNILTIQPEIHPEPSNLSNIEEMSNDENENVAEDSSPPPLPDSPKILNTDNNDAVSNVDAEQQQDARIDGTTSAEPSTSSGVAASEEIAKNFGVTLKKSGPPVPPRSEFTFITTVLESRDE</sequence>
<dbReference type="InterPro" id="IPR035897">
    <property type="entry name" value="Toll_tir_struct_dom_sf"/>
</dbReference>
<dbReference type="SMART" id="SM01282">
    <property type="entry name" value="DBB"/>
    <property type="match status" value="1"/>
</dbReference>
<dbReference type="PANTHER" id="PTHR16267">
    <property type="entry name" value="BANK1/PIK3AP1 FAMILY MEMBER"/>
    <property type="match status" value="1"/>
</dbReference>
<feature type="compositionally biased region" description="Low complexity" evidence="2">
    <location>
        <begin position="1302"/>
        <end position="1325"/>
    </location>
</feature>
<evidence type="ECO:0000256" key="1">
    <source>
        <dbReference type="SAM" id="Coils"/>
    </source>
</evidence>
<evidence type="ECO:0000313" key="5">
    <source>
        <dbReference type="Proteomes" id="UP000479190"/>
    </source>
</evidence>
<dbReference type="GO" id="GO:0005068">
    <property type="term" value="F:transmembrane receptor protein tyrosine kinase adaptor activity"/>
    <property type="evidence" value="ECO:0007669"/>
    <property type="project" value="TreeGrafter"/>
</dbReference>
<dbReference type="EMBL" id="CADCXV010000702">
    <property type="protein sequence ID" value="CAB0033202.1"/>
    <property type="molecule type" value="Genomic_DNA"/>
</dbReference>
<feature type="compositionally biased region" description="Low complexity" evidence="2">
    <location>
        <begin position="93"/>
        <end position="133"/>
    </location>
</feature>
<dbReference type="InterPro" id="IPR052446">
    <property type="entry name" value="B-cell_PI3K-Signaling_Adptrs"/>
</dbReference>
<feature type="coiled-coil region" evidence="1">
    <location>
        <begin position="1212"/>
        <end position="1239"/>
    </location>
</feature>
<feature type="region of interest" description="Disordered" evidence="2">
    <location>
        <begin position="1425"/>
        <end position="1444"/>
    </location>
</feature>
<feature type="compositionally biased region" description="Polar residues" evidence="2">
    <location>
        <begin position="1549"/>
        <end position="1585"/>
    </location>
</feature>
<organism evidence="4 5">
    <name type="scientific">Trichogramma brassicae</name>
    <dbReference type="NCBI Taxonomy" id="86971"/>
    <lineage>
        <taxon>Eukaryota</taxon>
        <taxon>Metazoa</taxon>
        <taxon>Ecdysozoa</taxon>
        <taxon>Arthropoda</taxon>
        <taxon>Hexapoda</taxon>
        <taxon>Insecta</taxon>
        <taxon>Pterygota</taxon>
        <taxon>Neoptera</taxon>
        <taxon>Endopterygota</taxon>
        <taxon>Hymenoptera</taxon>
        <taxon>Apocrita</taxon>
        <taxon>Proctotrupomorpha</taxon>
        <taxon>Chalcidoidea</taxon>
        <taxon>Trichogrammatidae</taxon>
        <taxon>Trichogramma</taxon>
    </lineage>
</organism>
<proteinExistence type="predicted"/>
<feature type="region of interest" description="Disordered" evidence="2">
    <location>
        <begin position="533"/>
        <end position="557"/>
    </location>
</feature>
<dbReference type="OrthoDB" id="8192811at2759"/>
<feature type="compositionally biased region" description="Low complexity" evidence="2">
    <location>
        <begin position="1268"/>
        <end position="1294"/>
    </location>
</feature>
<feature type="region of interest" description="Disordered" evidence="2">
    <location>
        <begin position="1511"/>
        <end position="1587"/>
    </location>
</feature>
<feature type="region of interest" description="Disordered" evidence="2">
    <location>
        <begin position="197"/>
        <end position="249"/>
    </location>
</feature>
<feature type="region of interest" description="Disordered" evidence="2">
    <location>
        <begin position="355"/>
        <end position="397"/>
    </location>
</feature>
<dbReference type="PROSITE" id="PS51376">
    <property type="entry name" value="DBB"/>
    <property type="match status" value="1"/>
</dbReference>
<dbReference type="PANTHER" id="PTHR16267:SF11">
    <property type="entry name" value="STUMPS, ISOFORM E"/>
    <property type="match status" value="1"/>
</dbReference>
<evidence type="ECO:0000313" key="4">
    <source>
        <dbReference type="EMBL" id="CAB0033202.1"/>
    </source>
</evidence>
<feature type="compositionally biased region" description="Polar residues" evidence="2">
    <location>
        <begin position="1095"/>
        <end position="1116"/>
    </location>
</feature>
<feature type="domain" description="DBB" evidence="3">
    <location>
        <begin position="725"/>
        <end position="862"/>
    </location>
</feature>
<gene>
    <name evidence="4" type="ORF">TBRA_LOCUS5120</name>
</gene>
<name>A0A6H5I993_9HYME</name>
<feature type="region of interest" description="Disordered" evidence="2">
    <location>
        <begin position="987"/>
        <end position="1181"/>
    </location>
</feature>
<dbReference type="Pfam" id="PF14545">
    <property type="entry name" value="DBB"/>
    <property type="match status" value="1"/>
</dbReference>
<dbReference type="Gene3D" id="3.40.50.10140">
    <property type="entry name" value="Toll/interleukin-1 receptor homology (TIR) domain"/>
    <property type="match status" value="1"/>
</dbReference>
<feature type="compositionally biased region" description="Basic residues" evidence="2">
    <location>
        <begin position="1140"/>
        <end position="1149"/>
    </location>
</feature>
<dbReference type="GO" id="GO:0005829">
    <property type="term" value="C:cytosol"/>
    <property type="evidence" value="ECO:0007669"/>
    <property type="project" value="TreeGrafter"/>
</dbReference>
<accession>A0A6H5I993</accession>
<feature type="compositionally biased region" description="Basic and acidic residues" evidence="2">
    <location>
        <begin position="1334"/>
        <end position="1352"/>
    </location>
</feature>
<reference evidence="4 5" key="1">
    <citation type="submission" date="2020-02" db="EMBL/GenBank/DDBJ databases">
        <authorList>
            <person name="Ferguson B K."/>
        </authorList>
    </citation>
    <scope>NUCLEOTIDE SEQUENCE [LARGE SCALE GENOMIC DNA]</scope>
</reference>
<protein>
    <recommendedName>
        <fullName evidence="3">DBB domain-containing protein</fullName>
    </recommendedName>
</protein>
<feature type="compositionally biased region" description="Basic residues" evidence="2">
    <location>
        <begin position="355"/>
        <end position="365"/>
    </location>
</feature>
<feature type="compositionally biased region" description="Low complexity" evidence="2">
    <location>
        <begin position="537"/>
        <end position="556"/>
    </location>
</feature>
<feature type="region of interest" description="Disordered" evidence="2">
    <location>
        <begin position="1256"/>
        <end position="1383"/>
    </location>
</feature>
<feature type="region of interest" description="Disordered" evidence="2">
    <location>
        <begin position="81"/>
        <end position="185"/>
    </location>
</feature>
<evidence type="ECO:0000259" key="3">
    <source>
        <dbReference type="PROSITE" id="PS51376"/>
    </source>
</evidence>